<protein>
    <submittedName>
        <fullName evidence="1">Uncharacterized protein</fullName>
    </submittedName>
</protein>
<dbReference type="GeneID" id="60324711"/>
<dbReference type="Proteomes" id="UP000226328">
    <property type="component" value="Segment"/>
</dbReference>
<accession>A0A222ZRA1</accession>
<keyword evidence="2" id="KW-1185">Reference proteome</keyword>
<evidence type="ECO:0000313" key="2">
    <source>
        <dbReference type="Proteomes" id="UP000226328"/>
    </source>
</evidence>
<organism evidence="1 2">
    <name type="scientific">Mycobacterium phage LastHope</name>
    <dbReference type="NCBI Taxonomy" id="2015886"/>
    <lineage>
        <taxon>Viruses</taxon>
        <taxon>Duplodnaviria</taxon>
        <taxon>Heunggongvirae</taxon>
        <taxon>Uroviricota</taxon>
        <taxon>Caudoviricetes</taxon>
        <taxon>Weiservirinae</taxon>
        <taxon>Anayavirus</taxon>
        <taxon>Anayavirus lasthope</taxon>
    </lineage>
</organism>
<sequence length="37" mass="4109">MHRQLDAAPDPLAHLVMPLASIEAPALHDEPDMERYG</sequence>
<evidence type="ECO:0000313" key="1">
    <source>
        <dbReference type="EMBL" id="ASR87217.1"/>
    </source>
</evidence>
<dbReference type="KEGG" id="vg:60324711"/>
<dbReference type="EMBL" id="MF140416">
    <property type="protein sequence ID" value="ASR87217.1"/>
    <property type="molecule type" value="Genomic_DNA"/>
</dbReference>
<name>A0A222ZRA1_9CAUD</name>
<reference evidence="1 2" key="1">
    <citation type="submission" date="2017-05" db="EMBL/GenBank/DDBJ databases">
        <authorList>
            <person name="Gomez-Rosado J.O."/>
            <person name="Gonzalez-Garcia E.M."/>
            <person name="Gonzalez-Leon M.A."/>
            <person name="Gonzalez-Rodriguez J."/>
            <person name="Gonzalez-Santos L.I."/>
            <person name="Goveo-Rivera I.A."/>
            <person name="Gutierrez-Silva J.C."/>
            <person name="Issa-Mahmud S."/>
            <person name="Lopez-Llera J.N."/>
            <person name="Marrero-Visalden G."/>
            <person name="Muyet-Blasini E."/>
            <person name="Ortiz-Torres X.D."/>
            <person name="Palacios-Vallejo J.G."/>
            <person name="Pichardo-Gonzalez P.A."/>
            <person name="Pou-Acosta P.M."/>
            <person name="Velez-Velazquez R.M."/>
            <person name="Fernandez-Martinez M."/>
            <person name="Maldonado-Vazquez N."/>
            <person name="Rubin M."/>
            <person name="Vazquez E."/>
            <person name="Stoner T.H."/>
            <person name="Garlena R.A."/>
            <person name="Russell D.A."/>
            <person name="Pope W.H."/>
            <person name="Jacobs-Sera D."/>
            <person name="Hatfull G.F."/>
        </authorList>
    </citation>
    <scope>NUCLEOTIDE SEQUENCE [LARGE SCALE GENOMIC DNA]</scope>
</reference>
<proteinExistence type="predicted"/>
<gene>
    <name evidence="1" type="primary">49</name>
    <name evidence="1" type="ORF">SEA_LASTHOPE_49</name>
</gene>
<dbReference type="RefSeq" id="YP_009953243.1">
    <property type="nucleotide sequence ID" value="NC_051620.1"/>
</dbReference>